<protein>
    <submittedName>
        <fullName evidence="1">Uncharacterized protein</fullName>
    </submittedName>
</protein>
<gene>
    <name evidence="1" type="ORF">MCHLO_17282</name>
</gene>
<proteinExistence type="predicted"/>
<evidence type="ECO:0000313" key="2">
    <source>
        <dbReference type="Proteomes" id="UP000815677"/>
    </source>
</evidence>
<keyword evidence="2" id="KW-1185">Reference proteome</keyword>
<evidence type="ECO:0000313" key="1">
    <source>
        <dbReference type="EMBL" id="GAT61233.1"/>
    </source>
</evidence>
<reference evidence="1" key="1">
    <citation type="submission" date="2014-09" db="EMBL/GenBank/DDBJ databases">
        <title>Genome sequence of the luminous mushroom Mycena chlorophos for searching fungal bioluminescence genes.</title>
        <authorList>
            <person name="Tanaka Y."/>
            <person name="Kasuga D."/>
            <person name="Oba Y."/>
            <person name="Hase S."/>
            <person name="Sato K."/>
            <person name="Oba Y."/>
            <person name="Sakakibara Y."/>
        </authorList>
    </citation>
    <scope>NUCLEOTIDE SEQUENCE</scope>
</reference>
<organism evidence="1 2">
    <name type="scientific">Mycena chlorophos</name>
    <name type="common">Agaric fungus</name>
    <name type="synonym">Agaricus chlorophos</name>
    <dbReference type="NCBI Taxonomy" id="658473"/>
    <lineage>
        <taxon>Eukaryota</taxon>
        <taxon>Fungi</taxon>
        <taxon>Dikarya</taxon>
        <taxon>Basidiomycota</taxon>
        <taxon>Agaricomycotina</taxon>
        <taxon>Agaricomycetes</taxon>
        <taxon>Agaricomycetidae</taxon>
        <taxon>Agaricales</taxon>
        <taxon>Marasmiineae</taxon>
        <taxon>Mycenaceae</taxon>
        <taxon>Mycena</taxon>
    </lineage>
</organism>
<dbReference type="Proteomes" id="UP000815677">
    <property type="component" value="Unassembled WGS sequence"/>
</dbReference>
<dbReference type="Gene3D" id="1.20.58.80">
    <property type="entry name" value="Phosphotransferase system, lactose/cellobiose-type IIA subunit"/>
    <property type="match status" value="1"/>
</dbReference>
<accession>A0ABQ0MD16</accession>
<sequence length="75" mass="8299">MLNAAHEAGAAAEEYMAQGLFIPAADEHRKASSFLTHLPGSNPTIPRLQKPIAMRWNEATMNLPNEPWPCSRKNT</sequence>
<name>A0ABQ0MD16_MYCCL</name>
<dbReference type="EMBL" id="DF850018">
    <property type="protein sequence ID" value="GAT61233.1"/>
    <property type="molecule type" value="Genomic_DNA"/>
</dbReference>